<dbReference type="Proteomes" id="UP000823485">
    <property type="component" value="Unassembled WGS sequence"/>
</dbReference>
<feature type="domain" description="Glucosamine/galactosamine-6-phosphate isomerase" evidence="4">
    <location>
        <begin position="8"/>
        <end position="219"/>
    </location>
</feature>
<feature type="active site" description="Proton acceptor; for ring-opening step" evidence="3">
    <location>
        <position position="130"/>
    </location>
</feature>
<dbReference type="PANTHER" id="PTHR11280">
    <property type="entry name" value="GLUCOSAMINE-6-PHOSPHATE ISOMERASE"/>
    <property type="match status" value="1"/>
</dbReference>
<dbReference type="EMBL" id="JAFBFH010000007">
    <property type="protein sequence ID" value="MBM7714519.1"/>
    <property type="molecule type" value="Genomic_DNA"/>
</dbReference>
<dbReference type="InterPro" id="IPR004547">
    <property type="entry name" value="Glucosamine6P_isomerase"/>
</dbReference>
<gene>
    <name evidence="3" type="primary">nagB</name>
    <name evidence="5" type="ORF">JOC94_001491</name>
</gene>
<accession>A0ABS2R5V4</accession>
<dbReference type="Gene3D" id="3.40.50.1360">
    <property type="match status" value="1"/>
</dbReference>
<dbReference type="InterPro" id="IPR006148">
    <property type="entry name" value="Glc/Gal-6P_isomerase"/>
</dbReference>
<dbReference type="NCBIfam" id="TIGR00502">
    <property type="entry name" value="nagB"/>
    <property type="match status" value="1"/>
</dbReference>
<comment type="function">
    <text evidence="3">Catalyzes the reversible isomerization-deamination of glucosamine 6-phosphate (GlcN6P) to form fructose 6-phosphate (Fru6P) and ammonium ion.</text>
</comment>
<proteinExistence type="inferred from homology"/>
<dbReference type="PROSITE" id="PS01161">
    <property type="entry name" value="GLC_GALNAC_ISOMERASE"/>
    <property type="match status" value="1"/>
</dbReference>
<evidence type="ECO:0000313" key="6">
    <source>
        <dbReference type="Proteomes" id="UP000823485"/>
    </source>
</evidence>
<evidence type="ECO:0000313" key="5">
    <source>
        <dbReference type="EMBL" id="MBM7714519.1"/>
    </source>
</evidence>
<evidence type="ECO:0000256" key="2">
    <source>
        <dbReference type="ARBA" id="ARBA00023277"/>
    </source>
</evidence>
<sequence length="235" mass="26340">MNVLICKTAEEATEQAYDIFKRRFGNGLKTLGLATGSTPLKLYEKIRTSGWDVSHVTTVNLDEYIGLSPDSPQSYNYYMQEELFKYMNFKNTYLPNGMAEDPQEECERYEQILKENPVDLQILGIGPNGHIGFNEPGTSFHSLTHVAELTPSTREANKRFFEKDEEVPTKAITMGISSIMAAKEIIMLAFGEGKADAVRKMVEGPVSVDCPASVLQKHEHAWVILDEGAAEKLKR</sequence>
<dbReference type="PANTHER" id="PTHR11280:SF5">
    <property type="entry name" value="GLUCOSAMINE-6-PHOSPHATE ISOMERASE"/>
    <property type="match status" value="1"/>
</dbReference>
<evidence type="ECO:0000259" key="4">
    <source>
        <dbReference type="Pfam" id="PF01182"/>
    </source>
</evidence>
<dbReference type="SUPFAM" id="SSF100950">
    <property type="entry name" value="NagB/RpiA/CoA transferase-like"/>
    <property type="match status" value="1"/>
</dbReference>
<keyword evidence="1 3" id="KW-0378">Hydrolase</keyword>
<dbReference type="Pfam" id="PF01182">
    <property type="entry name" value="Glucosamine_iso"/>
    <property type="match status" value="1"/>
</dbReference>
<keyword evidence="2 3" id="KW-0119">Carbohydrate metabolism</keyword>
<comment type="caution">
    <text evidence="5">The sequence shown here is derived from an EMBL/GenBank/DDBJ whole genome shotgun (WGS) entry which is preliminary data.</text>
</comment>
<evidence type="ECO:0000256" key="1">
    <source>
        <dbReference type="ARBA" id="ARBA00022801"/>
    </source>
</evidence>
<comment type="caution">
    <text evidence="3">Lacks conserved residue(s) required for the propagation of feature annotation.</text>
</comment>
<comment type="pathway">
    <text evidence="3">Amino-sugar metabolism; N-acetylneuraminate degradation; D-fructose 6-phosphate from N-acetylneuraminate: step 5/5.</text>
</comment>
<organism evidence="5 6">
    <name type="scientific">Siminovitchia thermophila</name>
    <dbReference type="NCBI Taxonomy" id="1245522"/>
    <lineage>
        <taxon>Bacteria</taxon>
        <taxon>Bacillati</taxon>
        <taxon>Bacillota</taxon>
        <taxon>Bacilli</taxon>
        <taxon>Bacillales</taxon>
        <taxon>Bacillaceae</taxon>
        <taxon>Siminovitchia</taxon>
    </lineage>
</organism>
<comment type="catalytic activity">
    <reaction evidence="3">
        <text>alpha-D-glucosamine 6-phosphate + H2O = beta-D-fructose 6-phosphate + NH4(+)</text>
        <dbReference type="Rhea" id="RHEA:12172"/>
        <dbReference type="ChEBI" id="CHEBI:15377"/>
        <dbReference type="ChEBI" id="CHEBI:28938"/>
        <dbReference type="ChEBI" id="CHEBI:57634"/>
        <dbReference type="ChEBI" id="CHEBI:75989"/>
        <dbReference type="EC" id="3.5.99.6"/>
    </reaction>
</comment>
<dbReference type="GO" id="GO:0004342">
    <property type="term" value="F:glucosamine-6-phosphate deaminase activity"/>
    <property type="evidence" value="ECO:0007669"/>
    <property type="project" value="UniProtKB-EC"/>
</dbReference>
<feature type="active site" description="For ring-opening step" evidence="3">
    <location>
        <position position="128"/>
    </location>
</feature>
<dbReference type="HAMAP" id="MF_01241">
    <property type="entry name" value="GlcN6P_deamin"/>
    <property type="match status" value="1"/>
</dbReference>
<dbReference type="InterPro" id="IPR018321">
    <property type="entry name" value="Glucosamine6P_isomerase_CS"/>
</dbReference>
<dbReference type="RefSeq" id="WP_077109598.1">
    <property type="nucleotide sequence ID" value="NZ_JAFBFH010000007.1"/>
</dbReference>
<dbReference type="EC" id="3.5.99.6" evidence="3"/>
<feature type="active site" description="Proton acceptor; for enolization step" evidence="3">
    <location>
        <position position="62"/>
    </location>
</feature>
<feature type="active site" description="For ring-opening step" evidence="3">
    <location>
        <position position="135"/>
    </location>
</feature>
<dbReference type="CDD" id="cd01399">
    <property type="entry name" value="GlcN6P_deaminase"/>
    <property type="match status" value="1"/>
</dbReference>
<evidence type="ECO:0000256" key="3">
    <source>
        <dbReference type="HAMAP-Rule" id="MF_01241"/>
    </source>
</evidence>
<name>A0ABS2R5V4_9BACI</name>
<protein>
    <recommendedName>
        <fullName evidence="3">Glucosamine-6-phosphate deaminase</fullName>
        <ecNumber evidence="3">3.5.99.6</ecNumber>
    </recommendedName>
    <alternativeName>
        <fullName evidence="3">GlcN6P deaminase</fullName>
        <shortName evidence="3">GNPDA</shortName>
    </alternativeName>
    <alternativeName>
        <fullName evidence="3">Glucosamine-6-phosphate isomerase</fullName>
    </alternativeName>
</protein>
<comment type="similarity">
    <text evidence="3">Belongs to the glucosamine/galactosamine-6-phosphate isomerase family. NagB subfamily.</text>
</comment>
<reference evidence="5 6" key="1">
    <citation type="submission" date="2021-01" db="EMBL/GenBank/DDBJ databases">
        <title>Genomic Encyclopedia of Type Strains, Phase IV (KMG-IV): sequencing the most valuable type-strain genomes for metagenomic binning, comparative biology and taxonomic classification.</title>
        <authorList>
            <person name="Goeker M."/>
        </authorList>
    </citation>
    <scope>NUCLEOTIDE SEQUENCE [LARGE SCALE GENOMIC DNA]</scope>
    <source>
        <strain evidence="5 6">DSM 105453</strain>
    </source>
</reference>
<dbReference type="InterPro" id="IPR037171">
    <property type="entry name" value="NagB/RpiA_transferase-like"/>
</dbReference>
<keyword evidence="6" id="KW-1185">Reference proteome</keyword>